<protein>
    <submittedName>
        <fullName evidence="2">60S ribosomal protein L36</fullName>
    </submittedName>
</protein>
<sequence length="102" mass="11871">MSAVEGEAVGLNKGHRVTKIQKKPRAAAQKGRLTKKTRVVREIVREVVGYAPYERRTMELLRINKDKKALKFLKARIGQHTRGKRKRDEIQSYITAQRKHHK</sequence>
<evidence type="ECO:0000313" key="1">
    <source>
        <dbReference type="Proteomes" id="UP000887576"/>
    </source>
</evidence>
<proteinExistence type="predicted"/>
<dbReference type="WBParaSite" id="JU765_v2.g19923.t1">
    <property type="protein sequence ID" value="JU765_v2.g19923.t1"/>
    <property type="gene ID" value="JU765_v2.g19923"/>
</dbReference>
<organism evidence="1 2">
    <name type="scientific">Panagrolaimus sp. JU765</name>
    <dbReference type="NCBI Taxonomy" id="591449"/>
    <lineage>
        <taxon>Eukaryota</taxon>
        <taxon>Metazoa</taxon>
        <taxon>Ecdysozoa</taxon>
        <taxon>Nematoda</taxon>
        <taxon>Chromadorea</taxon>
        <taxon>Rhabditida</taxon>
        <taxon>Tylenchina</taxon>
        <taxon>Panagrolaimomorpha</taxon>
        <taxon>Panagrolaimoidea</taxon>
        <taxon>Panagrolaimidae</taxon>
        <taxon>Panagrolaimus</taxon>
    </lineage>
</organism>
<dbReference type="Proteomes" id="UP000887576">
    <property type="component" value="Unplaced"/>
</dbReference>
<reference evidence="2" key="1">
    <citation type="submission" date="2022-11" db="UniProtKB">
        <authorList>
            <consortium name="WormBaseParasite"/>
        </authorList>
    </citation>
    <scope>IDENTIFICATION</scope>
</reference>
<accession>A0AC34QW47</accession>
<name>A0AC34QW47_9BILA</name>
<evidence type="ECO:0000313" key="2">
    <source>
        <dbReference type="WBParaSite" id="JU765_v2.g19923.t1"/>
    </source>
</evidence>